<protein>
    <recommendedName>
        <fullName evidence="2">RanBD1 domain-containing protein</fullName>
    </recommendedName>
</protein>
<dbReference type="AlphaFoldDB" id="A0A7S4LMQ2"/>
<evidence type="ECO:0000313" key="1">
    <source>
        <dbReference type="EMBL" id="CAE0839000.1"/>
    </source>
</evidence>
<proteinExistence type="predicted"/>
<reference evidence="1" key="1">
    <citation type="submission" date="2021-01" db="EMBL/GenBank/DDBJ databases">
        <authorList>
            <person name="Corre E."/>
            <person name="Pelletier E."/>
            <person name="Niang G."/>
            <person name="Scheremetjew M."/>
            <person name="Finn R."/>
            <person name="Kale V."/>
            <person name="Holt S."/>
            <person name="Cochrane G."/>
            <person name="Meng A."/>
            <person name="Brown T."/>
            <person name="Cohen L."/>
        </authorList>
    </citation>
    <scope>NUCLEOTIDE SEQUENCE</scope>
    <source>
        <strain evidence="1">CCMP1594</strain>
    </source>
</reference>
<gene>
    <name evidence="1" type="ORF">EGYM00163_LOCUS50372</name>
</gene>
<organism evidence="1">
    <name type="scientific">Eutreptiella gymnastica</name>
    <dbReference type="NCBI Taxonomy" id="73025"/>
    <lineage>
        <taxon>Eukaryota</taxon>
        <taxon>Discoba</taxon>
        <taxon>Euglenozoa</taxon>
        <taxon>Euglenida</taxon>
        <taxon>Spirocuta</taxon>
        <taxon>Euglenophyceae</taxon>
        <taxon>Eutreptiales</taxon>
        <taxon>Eutreptiaceae</taxon>
        <taxon>Eutreptiella</taxon>
    </lineage>
</organism>
<sequence length="238" mass="26087">MSEPAPLVTEGDGMNLVEASGGSGQGHHKKVGFVEARPKVLSYLNAGPLETVERILATHAEMGAKLFALYQVLTGGSPQAASWSAALHEILQRLDPGLGDLLDCCPSHNPGPGVRRDLSDVVVRSDEREVEFAEEASVLTADTKGRWALLGSGQLQILRVRDQGTQIVLLCTTVEVQLHTMQPGTQSHTLFLVGSECIWVWYELFLQVRRPAYILRLRFGTPEAACRFLQLFDKRRGA</sequence>
<dbReference type="EMBL" id="HBJA01146310">
    <property type="protein sequence ID" value="CAE0839000.1"/>
    <property type="molecule type" value="Transcribed_RNA"/>
</dbReference>
<evidence type="ECO:0008006" key="2">
    <source>
        <dbReference type="Google" id="ProtNLM"/>
    </source>
</evidence>
<accession>A0A7S4LMQ2</accession>
<name>A0A7S4LMQ2_9EUGL</name>